<reference evidence="2" key="2">
    <citation type="submission" date="2020-11" db="EMBL/GenBank/DDBJ databases">
        <authorList>
            <person name="McCartney M.A."/>
            <person name="Auch B."/>
            <person name="Kono T."/>
            <person name="Mallez S."/>
            <person name="Becker A."/>
            <person name="Gohl D.M."/>
            <person name="Silverstein K.A.T."/>
            <person name="Koren S."/>
            <person name="Bechman K.B."/>
            <person name="Herman A."/>
            <person name="Abrahante J.E."/>
            <person name="Garbe J."/>
        </authorList>
    </citation>
    <scope>NUCLEOTIDE SEQUENCE</scope>
    <source>
        <strain evidence="2">Duluth1</strain>
        <tissue evidence="2">Whole animal</tissue>
    </source>
</reference>
<reference evidence="2" key="1">
    <citation type="journal article" date="2019" name="bioRxiv">
        <title>The Genome of the Zebra Mussel, Dreissena polymorpha: A Resource for Invasive Species Research.</title>
        <authorList>
            <person name="McCartney M.A."/>
            <person name="Auch B."/>
            <person name="Kono T."/>
            <person name="Mallez S."/>
            <person name="Zhang Y."/>
            <person name="Obille A."/>
            <person name="Becker A."/>
            <person name="Abrahante J.E."/>
            <person name="Garbe J."/>
            <person name="Badalamenti J.P."/>
            <person name="Herman A."/>
            <person name="Mangelson H."/>
            <person name="Liachko I."/>
            <person name="Sullivan S."/>
            <person name="Sone E.D."/>
            <person name="Koren S."/>
            <person name="Silverstein K.A.T."/>
            <person name="Beckman K.B."/>
            <person name="Gohl D.M."/>
        </authorList>
    </citation>
    <scope>NUCLEOTIDE SEQUENCE</scope>
    <source>
        <strain evidence="2">Duluth1</strain>
        <tissue evidence="2">Whole animal</tissue>
    </source>
</reference>
<evidence type="ECO:0000313" key="3">
    <source>
        <dbReference type="Proteomes" id="UP000828390"/>
    </source>
</evidence>
<organism evidence="2 3">
    <name type="scientific">Dreissena polymorpha</name>
    <name type="common">Zebra mussel</name>
    <name type="synonym">Mytilus polymorpha</name>
    <dbReference type="NCBI Taxonomy" id="45954"/>
    <lineage>
        <taxon>Eukaryota</taxon>
        <taxon>Metazoa</taxon>
        <taxon>Spiralia</taxon>
        <taxon>Lophotrochozoa</taxon>
        <taxon>Mollusca</taxon>
        <taxon>Bivalvia</taxon>
        <taxon>Autobranchia</taxon>
        <taxon>Heteroconchia</taxon>
        <taxon>Euheterodonta</taxon>
        <taxon>Imparidentia</taxon>
        <taxon>Neoheterodontei</taxon>
        <taxon>Myida</taxon>
        <taxon>Dreissenoidea</taxon>
        <taxon>Dreissenidae</taxon>
        <taxon>Dreissena</taxon>
    </lineage>
</organism>
<proteinExistence type="predicted"/>
<gene>
    <name evidence="2" type="ORF">DPMN_100192</name>
</gene>
<feature type="compositionally biased region" description="Basic and acidic residues" evidence="1">
    <location>
        <begin position="46"/>
        <end position="58"/>
    </location>
</feature>
<protein>
    <submittedName>
        <fullName evidence="2">Uncharacterized protein</fullName>
    </submittedName>
</protein>
<sequence length="88" mass="9891">MLTSLLDDLNYANDIGLLASCLEPGHPAEDTTVGTFSKHHRSQGQHWKDSGHEEEHQSGRPNHHQWPATARCGVVHLPGQQGNHRWRL</sequence>
<dbReference type="AlphaFoldDB" id="A0A9D4R8F7"/>
<feature type="region of interest" description="Disordered" evidence="1">
    <location>
        <begin position="29"/>
        <end position="71"/>
    </location>
</feature>
<name>A0A9D4R8F7_DREPO</name>
<dbReference type="EMBL" id="JAIWYP010000003">
    <property type="protein sequence ID" value="KAH3857582.1"/>
    <property type="molecule type" value="Genomic_DNA"/>
</dbReference>
<evidence type="ECO:0000256" key="1">
    <source>
        <dbReference type="SAM" id="MobiDB-lite"/>
    </source>
</evidence>
<dbReference type="Proteomes" id="UP000828390">
    <property type="component" value="Unassembled WGS sequence"/>
</dbReference>
<comment type="caution">
    <text evidence="2">The sequence shown here is derived from an EMBL/GenBank/DDBJ whole genome shotgun (WGS) entry which is preliminary data.</text>
</comment>
<keyword evidence="3" id="KW-1185">Reference proteome</keyword>
<accession>A0A9D4R8F7</accession>
<evidence type="ECO:0000313" key="2">
    <source>
        <dbReference type="EMBL" id="KAH3857582.1"/>
    </source>
</evidence>